<dbReference type="AlphaFoldDB" id="A0AAW2JDV5"/>
<dbReference type="PANTHER" id="PTHR10775:SF188">
    <property type="entry name" value="TRANSPOSASE-ASSOCIATED DOMAIN-CONTAINING PROTEIN"/>
    <property type="match status" value="1"/>
</dbReference>
<accession>A0AAW2JDV5</accession>
<organism evidence="1">
    <name type="scientific">Sesamum angustifolium</name>
    <dbReference type="NCBI Taxonomy" id="2727405"/>
    <lineage>
        <taxon>Eukaryota</taxon>
        <taxon>Viridiplantae</taxon>
        <taxon>Streptophyta</taxon>
        <taxon>Embryophyta</taxon>
        <taxon>Tracheophyta</taxon>
        <taxon>Spermatophyta</taxon>
        <taxon>Magnoliopsida</taxon>
        <taxon>eudicotyledons</taxon>
        <taxon>Gunneridae</taxon>
        <taxon>Pentapetalae</taxon>
        <taxon>asterids</taxon>
        <taxon>lamiids</taxon>
        <taxon>Lamiales</taxon>
        <taxon>Pedaliaceae</taxon>
        <taxon>Sesamum</taxon>
    </lineage>
</organism>
<reference evidence="1" key="1">
    <citation type="submission" date="2020-06" db="EMBL/GenBank/DDBJ databases">
        <authorList>
            <person name="Li T."/>
            <person name="Hu X."/>
            <person name="Zhang T."/>
            <person name="Song X."/>
            <person name="Zhang H."/>
            <person name="Dai N."/>
            <person name="Sheng W."/>
            <person name="Hou X."/>
            <person name="Wei L."/>
        </authorList>
    </citation>
    <scope>NUCLEOTIDE SEQUENCE</scope>
    <source>
        <strain evidence="1">G01</strain>
        <tissue evidence="1">Leaf</tissue>
    </source>
</reference>
<dbReference type="PANTHER" id="PTHR10775">
    <property type="entry name" value="OS08G0208400 PROTEIN"/>
    <property type="match status" value="1"/>
</dbReference>
<dbReference type="EMBL" id="JACGWK010001168">
    <property type="protein sequence ID" value="KAL0292519.1"/>
    <property type="molecule type" value="Genomic_DNA"/>
</dbReference>
<evidence type="ECO:0000313" key="1">
    <source>
        <dbReference type="EMBL" id="KAL0292519.1"/>
    </source>
</evidence>
<sequence length="213" mass="24390">MVFYAVGPSYFASSNEGVPDDGKKSCPVDASTSSYAYGGSGPYYYDESGLANRFSNIVHAAYQPSWDGCSQSELVLLLSWWKSRWMVIFLSEYMIEYPNGLIEYCPMIHSARSYYSTKKLVKNLGLPVEKIHVCKNGCMLYWKDDVDLEHCKFYGDGRYNPAQGRDSHQKKYPYVVFRYLPLTPHLQRLYSLRATAEHTTWHAIHQTAEGICV</sequence>
<name>A0AAW2JDV5_9LAMI</name>
<comment type="caution">
    <text evidence="1">The sequence shown here is derived from an EMBL/GenBank/DDBJ whole genome shotgun (WGS) entry which is preliminary data.</text>
</comment>
<proteinExistence type="predicted"/>
<gene>
    <name evidence="1" type="ORF">Sangu_2529700</name>
</gene>
<protein>
    <submittedName>
        <fullName evidence="1">Uncharacterized protein</fullName>
    </submittedName>
</protein>
<reference evidence="1" key="2">
    <citation type="journal article" date="2024" name="Plant">
        <title>Genomic evolution and insights into agronomic trait innovations of Sesamum species.</title>
        <authorList>
            <person name="Miao H."/>
            <person name="Wang L."/>
            <person name="Qu L."/>
            <person name="Liu H."/>
            <person name="Sun Y."/>
            <person name="Le M."/>
            <person name="Wang Q."/>
            <person name="Wei S."/>
            <person name="Zheng Y."/>
            <person name="Lin W."/>
            <person name="Duan Y."/>
            <person name="Cao H."/>
            <person name="Xiong S."/>
            <person name="Wang X."/>
            <person name="Wei L."/>
            <person name="Li C."/>
            <person name="Ma Q."/>
            <person name="Ju M."/>
            <person name="Zhao R."/>
            <person name="Li G."/>
            <person name="Mu C."/>
            <person name="Tian Q."/>
            <person name="Mei H."/>
            <person name="Zhang T."/>
            <person name="Gao T."/>
            <person name="Zhang H."/>
        </authorList>
    </citation>
    <scope>NUCLEOTIDE SEQUENCE</scope>
    <source>
        <strain evidence="1">G01</strain>
    </source>
</reference>